<protein>
    <recommendedName>
        <fullName evidence="4">Lipoprotein</fullName>
    </recommendedName>
</protein>
<gene>
    <name evidence="2" type="ORF">SHK19_05255</name>
</gene>
<sequence>MKQLLLPLASLSVLVAALGACGADDGDGGTDAGSDGLASVELTEDLGCGYGFAVSDKAERALLSVHHNAEPGAIERTVSLPDPAWDAQVLVGTHLAANWCNDLIEEPQAEVDETWEIVEGTLEFVGEVPATGDSPADQPVRAELSGVVAQSPDGERVELGDLSLTNGAWGFFAG</sequence>
<feature type="signal peptide" evidence="1">
    <location>
        <begin position="1"/>
        <end position="22"/>
    </location>
</feature>
<proteinExistence type="predicted"/>
<keyword evidence="1" id="KW-0732">Signal</keyword>
<feature type="chain" id="PRO_5046212923" description="Lipoprotein" evidence="1">
    <location>
        <begin position="23"/>
        <end position="174"/>
    </location>
</feature>
<name>A0ABZ0ZTU5_9ACTN</name>
<reference evidence="3" key="1">
    <citation type="submission" date="2023-12" db="EMBL/GenBank/DDBJ databases">
        <title>Novel species in genus Nocardioides.</title>
        <authorList>
            <person name="Zhou H."/>
        </authorList>
    </citation>
    <scope>NUCLEOTIDE SEQUENCE [LARGE SCALE GENOMIC DNA]</scope>
    <source>
        <strain evidence="3">HM61</strain>
    </source>
</reference>
<dbReference type="RefSeq" id="WP_322938022.1">
    <property type="nucleotide sequence ID" value="NZ_CP141059.1"/>
</dbReference>
<evidence type="ECO:0000313" key="3">
    <source>
        <dbReference type="Proteomes" id="UP001327225"/>
    </source>
</evidence>
<keyword evidence="3" id="KW-1185">Reference proteome</keyword>
<dbReference type="PROSITE" id="PS51257">
    <property type="entry name" value="PROKAR_LIPOPROTEIN"/>
    <property type="match status" value="1"/>
</dbReference>
<organism evidence="2 3">
    <name type="scientific">Nocardioides bizhenqiangii</name>
    <dbReference type="NCBI Taxonomy" id="3095076"/>
    <lineage>
        <taxon>Bacteria</taxon>
        <taxon>Bacillati</taxon>
        <taxon>Actinomycetota</taxon>
        <taxon>Actinomycetes</taxon>
        <taxon>Propionibacteriales</taxon>
        <taxon>Nocardioidaceae</taxon>
        <taxon>Nocardioides</taxon>
    </lineage>
</organism>
<accession>A0ABZ0ZTU5</accession>
<dbReference type="EMBL" id="CP141059">
    <property type="protein sequence ID" value="WQQ27642.1"/>
    <property type="molecule type" value="Genomic_DNA"/>
</dbReference>
<evidence type="ECO:0008006" key="4">
    <source>
        <dbReference type="Google" id="ProtNLM"/>
    </source>
</evidence>
<evidence type="ECO:0000313" key="2">
    <source>
        <dbReference type="EMBL" id="WQQ27642.1"/>
    </source>
</evidence>
<evidence type="ECO:0000256" key="1">
    <source>
        <dbReference type="SAM" id="SignalP"/>
    </source>
</evidence>
<dbReference type="Proteomes" id="UP001327225">
    <property type="component" value="Chromosome"/>
</dbReference>